<comment type="caution">
    <text evidence="2">The sequence shown here is derived from an EMBL/GenBank/DDBJ whole genome shotgun (WGS) entry which is preliminary data.</text>
</comment>
<reference evidence="2" key="1">
    <citation type="submission" date="2021-02" db="EMBL/GenBank/DDBJ databases">
        <authorList>
            <person name="Nowell W R."/>
        </authorList>
    </citation>
    <scope>NUCLEOTIDE SEQUENCE</scope>
</reference>
<accession>A0A820N6D5</accession>
<dbReference type="AlphaFoldDB" id="A0A820N6D5"/>
<organism evidence="2 3">
    <name type="scientific">Rotaria magnacalcarata</name>
    <dbReference type="NCBI Taxonomy" id="392030"/>
    <lineage>
        <taxon>Eukaryota</taxon>
        <taxon>Metazoa</taxon>
        <taxon>Spiralia</taxon>
        <taxon>Gnathifera</taxon>
        <taxon>Rotifera</taxon>
        <taxon>Eurotatoria</taxon>
        <taxon>Bdelloidea</taxon>
        <taxon>Philodinida</taxon>
        <taxon>Philodinidae</taxon>
        <taxon>Rotaria</taxon>
    </lineage>
</organism>
<evidence type="ECO:0000256" key="1">
    <source>
        <dbReference type="SAM" id="MobiDB-lite"/>
    </source>
</evidence>
<feature type="non-terminal residue" evidence="2">
    <location>
        <position position="1"/>
    </location>
</feature>
<dbReference type="EMBL" id="CAJOBF010020786">
    <property type="protein sequence ID" value="CAF4383904.1"/>
    <property type="molecule type" value="Genomic_DNA"/>
</dbReference>
<proteinExistence type="predicted"/>
<feature type="region of interest" description="Disordered" evidence="1">
    <location>
        <begin position="1"/>
        <end position="23"/>
    </location>
</feature>
<gene>
    <name evidence="2" type="ORF">UXM345_LOCUS37550</name>
</gene>
<evidence type="ECO:0000313" key="2">
    <source>
        <dbReference type="EMBL" id="CAF4383904.1"/>
    </source>
</evidence>
<sequence length="56" mass="6377">NIVNDNTTGIHAPSYTEPSCDTPSDINENCSLSTTITTTSENKKRTYQKWYSKEYK</sequence>
<name>A0A820N6D5_9BILA</name>
<protein>
    <submittedName>
        <fullName evidence="2">Uncharacterized protein</fullName>
    </submittedName>
</protein>
<dbReference type="Proteomes" id="UP000663842">
    <property type="component" value="Unassembled WGS sequence"/>
</dbReference>
<evidence type="ECO:0000313" key="3">
    <source>
        <dbReference type="Proteomes" id="UP000663842"/>
    </source>
</evidence>